<dbReference type="PROSITE" id="PS50950">
    <property type="entry name" value="ZF_THAP"/>
    <property type="match status" value="1"/>
</dbReference>
<dbReference type="PANTHER" id="PTHR46927:SF3">
    <property type="entry name" value="THAP-TYPE DOMAIN-CONTAINING PROTEIN"/>
    <property type="match status" value="1"/>
</dbReference>
<feature type="region of interest" description="Disordered" evidence="6">
    <location>
        <begin position="93"/>
        <end position="117"/>
    </location>
</feature>
<feature type="domain" description="THAP-type" evidence="7">
    <location>
        <begin position="1"/>
        <end position="95"/>
    </location>
</feature>
<dbReference type="SUPFAM" id="SSF57716">
    <property type="entry name" value="Glucocorticoid receptor-like (DNA-binding domain)"/>
    <property type="match status" value="1"/>
</dbReference>
<dbReference type="PANTHER" id="PTHR46927">
    <property type="entry name" value="AGAP005574-PA"/>
    <property type="match status" value="1"/>
</dbReference>
<evidence type="ECO:0000256" key="6">
    <source>
        <dbReference type="SAM" id="MobiDB-lite"/>
    </source>
</evidence>
<keyword evidence="3" id="KW-0862">Zinc</keyword>
<proteinExistence type="predicted"/>
<dbReference type="InterPro" id="IPR038441">
    <property type="entry name" value="THAP_Znf_sf"/>
</dbReference>
<evidence type="ECO:0000313" key="9">
    <source>
        <dbReference type="Proteomes" id="UP000770661"/>
    </source>
</evidence>
<dbReference type="AlphaFoldDB" id="A0A8J4Y415"/>
<dbReference type="OrthoDB" id="6381412at2759"/>
<dbReference type="GO" id="GO:0008270">
    <property type="term" value="F:zinc ion binding"/>
    <property type="evidence" value="ECO:0007669"/>
    <property type="project" value="UniProtKB-KW"/>
</dbReference>
<sequence length="151" mass="17389">MPFMCCVPYCNGNYRKGPRVSVFSFSRDRVLAGQWLRLIKRDNFTPTASTKVCERHFTEGDFRREASATDAQTGIRVTAPLKKPVLHPEAVPSILPNCPTYLSTHKHSRPTPDSRKEIKEDIAIRKALLESVADEDQYRRERKFHDVDELE</sequence>
<evidence type="ECO:0000256" key="4">
    <source>
        <dbReference type="ARBA" id="ARBA00023125"/>
    </source>
</evidence>
<name>A0A8J4Y415_CHIOP</name>
<organism evidence="8 9">
    <name type="scientific">Chionoecetes opilio</name>
    <name type="common">Atlantic snow crab</name>
    <name type="synonym">Cancer opilio</name>
    <dbReference type="NCBI Taxonomy" id="41210"/>
    <lineage>
        <taxon>Eukaryota</taxon>
        <taxon>Metazoa</taxon>
        <taxon>Ecdysozoa</taxon>
        <taxon>Arthropoda</taxon>
        <taxon>Crustacea</taxon>
        <taxon>Multicrustacea</taxon>
        <taxon>Malacostraca</taxon>
        <taxon>Eumalacostraca</taxon>
        <taxon>Eucarida</taxon>
        <taxon>Decapoda</taxon>
        <taxon>Pleocyemata</taxon>
        <taxon>Brachyura</taxon>
        <taxon>Eubrachyura</taxon>
        <taxon>Majoidea</taxon>
        <taxon>Majidae</taxon>
        <taxon>Chionoecetes</taxon>
    </lineage>
</organism>
<dbReference type="InterPro" id="IPR052224">
    <property type="entry name" value="THAP_domain_protein"/>
</dbReference>
<dbReference type="Pfam" id="PF05485">
    <property type="entry name" value="THAP"/>
    <property type="match status" value="1"/>
</dbReference>
<evidence type="ECO:0000259" key="7">
    <source>
        <dbReference type="PROSITE" id="PS50950"/>
    </source>
</evidence>
<gene>
    <name evidence="8" type="primary">THAP2_0</name>
    <name evidence="8" type="ORF">GWK47_014056</name>
</gene>
<dbReference type="SMART" id="SM00980">
    <property type="entry name" value="THAP"/>
    <property type="match status" value="1"/>
</dbReference>
<evidence type="ECO:0000256" key="3">
    <source>
        <dbReference type="ARBA" id="ARBA00022833"/>
    </source>
</evidence>
<keyword evidence="2 5" id="KW-0863">Zinc-finger</keyword>
<keyword evidence="1" id="KW-0479">Metal-binding</keyword>
<dbReference type="Proteomes" id="UP000770661">
    <property type="component" value="Unassembled WGS sequence"/>
</dbReference>
<evidence type="ECO:0000256" key="1">
    <source>
        <dbReference type="ARBA" id="ARBA00022723"/>
    </source>
</evidence>
<accession>A0A8J4Y415</accession>
<dbReference type="EMBL" id="JACEEZ010020495">
    <property type="protein sequence ID" value="KAG0714485.1"/>
    <property type="molecule type" value="Genomic_DNA"/>
</dbReference>
<keyword evidence="9" id="KW-1185">Reference proteome</keyword>
<protein>
    <submittedName>
        <fullName evidence="8">THAP domain-containing protein 2</fullName>
    </submittedName>
</protein>
<evidence type="ECO:0000256" key="2">
    <source>
        <dbReference type="ARBA" id="ARBA00022771"/>
    </source>
</evidence>
<evidence type="ECO:0000313" key="8">
    <source>
        <dbReference type="EMBL" id="KAG0714485.1"/>
    </source>
</evidence>
<dbReference type="Gene3D" id="6.20.210.20">
    <property type="entry name" value="THAP domain"/>
    <property type="match status" value="1"/>
</dbReference>
<comment type="caution">
    <text evidence="8">The sequence shown here is derived from an EMBL/GenBank/DDBJ whole genome shotgun (WGS) entry which is preliminary data.</text>
</comment>
<dbReference type="GO" id="GO:0003677">
    <property type="term" value="F:DNA binding"/>
    <property type="evidence" value="ECO:0007669"/>
    <property type="project" value="UniProtKB-UniRule"/>
</dbReference>
<reference evidence="8" key="1">
    <citation type="submission" date="2020-07" db="EMBL/GenBank/DDBJ databases">
        <title>The High-quality genome of the commercially important snow crab, Chionoecetes opilio.</title>
        <authorList>
            <person name="Jeong J.-H."/>
            <person name="Ryu S."/>
        </authorList>
    </citation>
    <scope>NUCLEOTIDE SEQUENCE</scope>
    <source>
        <strain evidence="8">MADBK_172401_WGS</strain>
        <tissue evidence="8">Digestive gland</tissue>
    </source>
</reference>
<dbReference type="InterPro" id="IPR006612">
    <property type="entry name" value="THAP_Znf"/>
</dbReference>
<keyword evidence="4 5" id="KW-0238">DNA-binding</keyword>
<evidence type="ECO:0000256" key="5">
    <source>
        <dbReference type="PROSITE-ProRule" id="PRU00309"/>
    </source>
</evidence>